<organism evidence="9 10">
    <name type="scientific">Filobasidium floriforme</name>
    <dbReference type="NCBI Taxonomy" id="5210"/>
    <lineage>
        <taxon>Eukaryota</taxon>
        <taxon>Fungi</taxon>
        <taxon>Dikarya</taxon>
        <taxon>Basidiomycota</taxon>
        <taxon>Agaricomycotina</taxon>
        <taxon>Tremellomycetes</taxon>
        <taxon>Filobasidiales</taxon>
        <taxon>Filobasidiaceae</taxon>
        <taxon>Filobasidium</taxon>
    </lineage>
</organism>
<keyword evidence="5" id="KW-0378">Hydrolase</keyword>
<dbReference type="InterPro" id="IPR017946">
    <property type="entry name" value="PLC-like_Pdiesterase_TIM-brl"/>
</dbReference>
<evidence type="ECO:0000313" key="10">
    <source>
        <dbReference type="Proteomes" id="UP000812966"/>
    </source>
</evidence>
<name>A0A8K0JFP4_9TREE</name>
<dbReference type="PANTHER" id="PTHR43620:SF7">
    <property type="entry name" value="GLYCEROPHOSPHODIESTER PHOSPHODIESTERASE GDPD5-RELATED"/>
    <property type="match status" value="1"/>
</dbReference>
<evidence type="ECO:0000259" key="8">
    <source>
        <dbReference type="PROSITE" id="PS51704"/>
    </source>
</evidence>
<feature type="domain" description="GP-PDE" evidence="8">
    <location>
        <begin position="75"/>
        <end position="401"/>
    </location>
</feature>
<dbReference type="Proteomes" id="UP000812966">
    <property type="component" value="Unassembled WGS sequence"/>
</dbReference>
<dbReference type="GO" id="GO:0006071">
    <property type="term" value="P:glycerol metabolic process"/>
    <property type="evidence" value="ECO:0007669"/>
    <property type="project" value="UniProtKB-KW"/>
</dbReference>
<comment type="catalytic activity">
    <reaction evidence="6">
        <text>a sn-glycero-3-phosphodiester + H2O = an alcohol + sn-glycerol 3-phosphate + H(+)</text>
        <dbReference type="Rhea" id="RHEA:12969"/>
        <dbReference type="ChEBI" id="CHEBI:15377"/>
        <dbReference type="ChEBI" id="CHEBI:15378"/>
        <dbReference type="ChEBI" id="CHEBI:30879"/>
        <dbReference type="ChEBI" id="CHEBI:57597"/>
        <dbReference type="ChEBI" id="CHEBI:83408"/>
        <dbReference type="EC" id="3.1.4.46"/>
    </reaction>
</comment>
<evidence type="ECO:0000313" key="9">
    <source>
        <dbReference type="EMBL" id="KAG7528270.1"/>
    </source>
</evidence>
<evidence type="ECO:0000256" key="6">
    <source>
        <dbReference type="ARBA" id="ARBA00047512"/>
    </source>
</evidence>
<dbReference type="EMBL" id="JABELV010000195">
    <property type="protein sequence ID" value="KAG7528270.1"/>
    <property type="molecule type" value="Genomic_DNA"/>
</dbReference>
<accession>A0A8K0JFP4</accession>
<feature type="chain" id="PRO_5035474719" description="glycerophosphodiester phosphodiesterase" evidence="7">
    <location>
        <begin position="16"/>
        <end position="432"/>
    </location>
</feature>
<protein>
    <recommendedName>
        <fullName evidence="2">glycerophosphodiester phosphodiesterase</fullName>
        <ecNumber evidence="2">3.1.4.46</ecNumber>
    </recommendedName>
</protein>
<reference evidence="9" key="1">
    <citation type="submission" date="2020-04" db="EMBL/GenBank/DDBJ databases">
        <title>Analysis of mating type loci in Filobasidium floriforme.</title>
        <authorList>
            <person name="Nowrousian M."/>
        </authorList>
    </citation>
    <scope>NUCLEOTIDE SEQUENCE</scope>
    <source>
        <strain evidence="9">CBS 6242</strain>
    </source>
</reference>
<comment type="similarity">
    <text evidence="1">Belongs to the glycerophosphoryl diester phosphodiesterase family.</text>
</comment>
<keyword evidence="10" id="KW-1185">Reference proteome</keyword>
<proteinExistence type="inferred from homology"/>
<evidence type="ECO:0000256" key="1">
    <source>
        <dbReference type="ARBA" id="ARBA00007277"/>
    </source>
</evidence>
<dbReference type="OrthoDB" id="1058301at2759"/>
<dbReference type="PANTHER" id="PTHR43620">
    <property type="entry name" value="GLYCEROPHOSPHORYL DIESTER PHOSPHODIESTERASE"/>
    <property type="match status" value="1"/>
</dbReference>
<keyword evidence="4" id="KW-0319">Glycerol metabolism</keyword>
<dbReference type="SUPFAM" id="SSF51695">
    <property type="entry name" value="PLC-like phosphodiesterases"/>
    <property type="match status" value="1"/>
</dbReference>
<dbReference type="PROSITE" id="PS51704">
    <property type="entry name" value="GP_PDE"/>
    <property type="match status" value="1"/>
</dbReference>
<sequence length="432" mass="47571">MLASLSLLLLPLALAAPTTSQLQLRNNNVHADDITPIVKNVQVGVRPYYLVRNMTDSPLKQKLESCFEKPIDVTQFSISHRGAALQFPEHTIEGVYAAARQGAGVIECDVSFTSDRELVCRHSQCDLHSTTNILLHPELASKCTKPFVPANGTAPASATCCTSDITLAEFKSLCGKQEGFNTSATTVEDSLYGTPRWRTELYDTCGTVFTHREYIKTVDSLGLSFTSEAKLPAVEMPFQGNYTQEDFLDQIVGEFNESSIHPSRVWLQSFELSDILYWIRSAPAFGQQAIFLDERVETPDVYTAVSSLESMRNLSSSGVKIIAPAFPYLLAVDNSTNTIVPSTYANNAKAAGLDMITWSLERSGPLANVAKNEDYYYSTLYSYIRTDGQLMEVVDALAQKVGVLGIFSDWPATVTYYASCFGLKGGFRDKKA</sequence>
<dbReference type="EC" id="3.1.4.46" evidence="2"/>
<dbReference type="Pfam" id="PF03009">
    <property type="entry name" value="GDPD"/>
    <property type="match status" value="1"/>
</dbReference>
<evidence type="ECO:0000256" key="5">
    <source>
        <dbReference type="ARBA" id="ARBA00022801"/>
    </source>
</evidence>
<keyword evidence="3 7" id="KW-0732">Signal</keyword>
<evidence type="ECO:0000256" key="4">
    <source>
        <dbReference type="ARBA" id="ARBA00022798"/>
    </source>
</evidence>
<evidence type="ECO:0000256" key="2">
    <source>
        <dbReference type="ARBA" id="ARBA00012247"/>
    </source>
</evidence>
<dbReference type="GO" id="GO:0006629">
    <property type="term" value="P:lipid metabolic process"/>
    <property type="evidence" value="ECO:0007669"/>
    <property type="project" value="InterPro"/>
</dbReference>
<dbReference type="AlphaFoldDB" id="A0A8K0JFP4"/>
<evidence type="ECO:0000256" key="3">
    <source>
        <dbReference type="ARBA" id="ARBA00022729"/>
    </source>
</evidence>
<comment type="caution">
    <text evidence="9">The sequence shown here is derived from an EMBL/GenBank/DDBJ whole genome shotgun (WGS) entry which is preliminary data.</text>
</comment>
<dbReference type="GO" id="GO:0008889">
    <property type="term" value="F:glycerophosphodiester phosphodiesterase activity"/>
    <property type="evidence" value="ECO:0007669"/>
    <property type="project" value="UniProtKB-EC"/>
</dbReference>
<evidence type="ECO:0000256" key="7">
    <source>
        <dbReference type="SAM" id="SignalP"/>
    </source>
</evidence>
<dbReference type="Gene3D" id="3.20.20.190">
    <property type="entry name" value="Phosphatidylinositol (PI) phosphodiesterase"/>
    <property type="match status" value="1"/>
</dbReference>
<feature type="signal peptide" evidence="7">
    <location>
        <begin position="1"/>
        <end position="15"/>
    </location>
</feature>
<dbReference type="InterPro" id="IPR030395">
    <property type="entry name" value="GP_PDE_dom"/>
</dbReference>
<gene>
    <name evidence="9" type="ORF">FFLO_06302</name>
</gene>